<keyword evidence="8" id="KW-1185">Reference proteome</keyword>
<dbReference type="GO" id="GO:0005096">
    <property type="term" value="F:GTPase activator activity"/>
    <property type="evidence" value="ECO:0007669"/>
    <property type="project" value="UniProtKB-KW"/>
</dbReference>
<reference evidence="8" key="2">
    <citation type="submission" date="2015-01" db="EMBL/GenBank/DDBJ databases">
        <title>Evolutionary Origins and Diversification of the Mycorrhizal Mutualists.</title>
        <authorList>
            <consortium name="DOE Joint Genome Institute"/>
            <consortium name="Mycorrhizal Genomics Consortium"/>
            <person name="Kohler A."/>
            <person name="Kuo A."/>
            <person name="Nagy L.G."/>
            <person name="Floudas D."/>
            <person name="Copeland A."/>
            <person name="Barry K.W."/>
            <person name="Cichocki N."/>
            <person name="Veneault-Fourrey C."/>
            <person name="LaButti K."/>
            <person name="Lindquist E.A."/>
            <person name="Lipzen A."/>
            <person name="Lundell T."/>
            <person name="Morin E."/>
            <person name="Murat C."/>
            <person name="Riley R."/>
            <person name="Ohm R."/>
            <person name="Sun H."/>
            <person name="Tunlid A."/>
            <person name="Henrissat B."/>
            <person name="Grigoriev I.V."/>
            <person name="Hibbett D.S."/>
            <person name="Martin F."/>
        </authorList>
    </citation>
    <scope>NUCLEOTIDE SEQUENCE [LARGE SCALE GENOMIC DNA]</scope>
    <source>
        <strain evidence="8">F 1598</strain>
    </source>
</reference>
<dbReference type="GO" id="GO:0007165">
    <property type="term" value="P:signal transduction"/>
    <property type="evidence" value="ECO:0007669"/>
    <property type="project" value="InterPro"/>
</dbReference>
<dbReference type="Pfam" id="PF00620">
    <property type="entry name" value="RhoGAP"/>
    <property type="match status" value="1"/>
</dbReference>
<dbReference type="Pfam" id="PF00611">
    <property type="entry name" value="FCH"/>
    <property type="match status" value="1"/>
</dbReference>
<dbReference type="InterPro" id="IPR001060">
    <property type="entry name" value="FCH_dom"/>
</dbReference>
<keyword evidence="1" id="KW-0343">GTPase activation</keyword>
<sequence length="671" mass="74569">MGLPEDGYSSSAWETTDNSDINSSSYPAYGRSTQPHPPVLDISRDDPSMPPIPPKPSSPPPRSSSDSASRWHDNISVTVEHRDTILSSIPNDSASLVETTFDENVLRALCELDCGVPLLLDRIKQSMVSCREASAFLKKRAVLEEEYGKSMQKLSRTSADVYSMNDGKAGTFVKAWHTGMRIHEAMAENRLRFSQRLNEMSEELASLAKEVDKNRKQTKELASRYERALQDSELVTEKSKNRLDISSEELERVLLQKEGESFKDSAVQGRSQGANKRVLGKAVAKGGLLLKGKNPGNIQRQEDDVRARLSSASDAYRKAVTDTQATRQEYFNFQLPRILRSLKECADEIDLGTQYHLTRYAFLFESILLSDGSTLIPPTDEDGPGLKATIESIDNRSDFKTYMQNYAYARGSAPPRGPRRDGPAEEGFLPPLPPHGDRVHSSTQANAGAPNTSNSQTLDRGKPTFGVDLAVQMARDNAELPLIMEKCCQAIEKYGMRSQGIYRINGTSRKVAQLKEKLDKDLDSVNLDADEWSTEINNVTSAIKSWFRELPDPVLTLALHQGFIDAAKIENDRLRHIRLHERVNDLPDANYATLKYFLGHLHRISQFEAENSMSLQNLAIVFGPTLFGQMAPSTGANGQAHGGMADAAHQNKAIQTILEHYADIFVEEPEA</sequence>
<dbReference type="PROSITE" id="PS50238">
    <property type="entry name" value="RHOGAP"/>
    <property type="match status" value="1"/>
</dbReference>
<feature type="domain" description="F-BAR" evidence="6">
    <location>
        <begin position="99"/>
        <end position="398"/>
    </location>
</feature>
<dbReference type="EMBL" id="KN832992">
    <property type="protein sequence ID" value="KIM83142.1"/>
    <property type="molecule type" value="Genomic_DNA"/>
</dbReference>
<evidence type="ECO:0000256" key="4">
    <source>
        <dbReference type="SAM" id="MobiDB-lite"/>
    </source>
</evidence>
<evidence type="ECO:0000256" key="2">
    <source>
        <dbReference type="PROSITE-ProRule" id="PRU01077"/>
    </source>
</evidence>
<feature type="compositionally biased region" description="Polar residues" evidence="4">
    <location>
        <begin position="441"/>
        <end position="458"/>
    </location>
</feature>
<organism evidence="7 8">
    <name type="scientific">Piloderma croceum (strain F 1598)</name>
    <dbReference type="NCBI Taxonomy" id="765440"/>
    <lineage>
        <taxon>Eukaryota</taxon>
        <taxon>Fungi</taxon>
        <taxon>Dikarya</taxon>
        <taxon>Basidiomycota</taxon>
        <taxon>Agaricomycotina</taxon>
        <taxon>Agaricomycetes</taxon>
        <taxon>Agaricomycetidae</taxon>
        <taxon>Atheliales</taxon>
        <taxon>Atheliaceae</taxon>
        <taxon>Piloderma</taxon>
    </lineage>
</organism>
<evidence type="ECO:0000313" key="7">
    <source>
        <dbReference type="EMBL" id="KIM83142.1"/>
    </source>
</evidence>
<keyword evidence="2 3" id="KW-0175">Coiled coil</keyword>
<evidence type="ECO:0000259" key="6">
    <source>
        <dbReference type="PROSITE" id="PS51741"/>
    </source>
</evidence>
<evidence type="ECO:0000256" key="3">
    <source>
        <dbReference type="SAM" id="Coils"/>
    </source>
</evidence>
<dbReference type="Proteomes" id="UP000054166">
    <property type="component" value="Unassembled WGS sequence"/>
</dbReference>
<dbReference type="SMART" id="SM00055">
    <property type="entry name" value="FCH"/>
    <property type="match status" value="1"/>
</dbReference>
<dbReference type="InterPro" id="IPR031160">
    <property type="entry name" value="F_BAR_dom"/>
</dbReference>
<name>A0A0C3C0Q3_PILCF</name>
<gene>
    <name evidence="7" type="ORF">PILCRDRAFT_819916</name>
</gene>
<feature type="coiled-coil region" evidence="3">
    <location>
        <begin position="190"/>
        <end position="228"/>
    </location>
</feature>
<dbReference type="PANTHER" id="PTHR23176:SF134">
    <property type="entry name" value="RHO-TYPE GTPASE-ACTIVATING PROTEIN"/>
    <property type="match status" value="1"/>
</dbReference>
<dbReference type="InterPro" id="IPR008936">
    <property type="entry name" value="Rho_GTPase_activation_prot"/>
</dbReference>
<dbReference type="PANTHER" id="PTHR23176">
    <property type="entry name" value="RHO/RAC/CDC GTPASE-ACTIVATING PROTEIN"/>
    <property type="match status" value="1"/>
</dbReference>
<evidence type="ECO:0000313" key="8">
    <source>
        <dbReference type="Proteomes" id="UP000054166"/>
    </source>
</evidence>
<dbReference type="SMART" id="SM00324">
    <property type="entry name" value="RhoGAP"/>
    <property type="match status" value="1"/>
</dbReference>
<feature type="region of interest" description="Disordered" evidence="4">
    <location>
        <begin position="409"/>
        <end position="461"/>
    </location>
</feature>
<feature type="compositionally biased region" description="Pro residues" evidence="4">
    <location>
        <begin position="48"/>
        <end position="62"/>
    </location>
</feature>
<dbReference type="InterPro" id="IPR000198">
    <property type="entry name" value="RhoGAP_dom"/>
</dbReference>
<evidence type="ECO:0000256" key="1">
    <source>
        <dbReference type="ARBA" id="ARBA00022468"/>
    </source>
</evidence>
<evidence type="ECO:0008006" key="9">
    <source>
        <dbReference type="Google" id="ProtNLM"/>
    </source>
</evidence>
<protein>
    <recommendedName>
        <fullName evidence="9">Rho-GAP domain-containing protein</fullName>
    </recommendedName>
</protein>
<dbReference type="Gene3D" id="1.10.555.10">
    <property type="entry name" value="Rho GTPase activation protein"/>
    <property type="match status" value="1"/>
</dbReference>
<dbReference type="SUPFAM" id="SSF103657">
    <property type="entry name" value="BAR/IMD domain-like"/>
    <property type="match status" value="1"/>
</dbReference>
<dbReference type="GO" id="GO:0005737">
    <property type="term" value="C:cytoplasm"/>
    <property type="evidence" value="ECO:0007669"/>
    <property type="project" value="TreeGrafter"/>
</dbReference>
<dbReference type="AlphaFoldDB" id="A0A0C3C0Q3"/>
<dbReference type="InterPro" id="IPR050729">
    <property type="entry name" value="Rho-GAP"/>
</dbReference>
<dbReference type="InParanoid" id="A0A0C3C0Q3"/>
<feature type="domain" description="Rho-GAP" evidence="5">
    <location>
        <begin position="467"/>
        <end position="665"/>
    </location>
</feature>
<feature type="region of interest" description="Disordered" evidence="4">
    <location>
        <begin position="1"/>
        <end position="69"/>
    </location>
</feature>
<dbReference type="FunCoup" id="A0A0C3C0Q3">
    <property type="interactions" value="238"/>
</dbReference>
<dbReference type="PROSITE" id="PS51741">
    <property type="entry name" value="F_BAR"/>
    <property type="match status" value="1"/>
</dbReference>
<dbReference type="OrthoDB" id="79452at2759"/>
<evidence type="ECO:0000259" key="5">
    <source>
        <dbReference type="PROSITE" id="PS50238"/>
    </source>
</evidence>
<dbReference type="STRING" id="765440.A0A0C3C0Q3"/>
<accession>A0A0C3C0Q3</accession>
<feature type="compositionally biased region" description="Polar residues" evidence="4">
    <location>
        <begin position="8"/>
        <end position="34"/>
    </location>
</feature>
<proteinExistence type="predicted"/>
<dbReference type="InterPro" id="IPR027267">
    <property type="entry name" value="AH/BAR_dom_sf"/>
</dbReference>
<dbReference type="SUPFAM" id="SSF48350">
    <property type="entry name" value="GTPase activation domain, GAP"/>
    <property type="match status" value="1"/>
</dbReference>
<reference evidence="7 8" key="1">
    <citation type="submission" date="2014-04" db="EMBL/GenBank/DDBJ databases">
        <authorList>
            <consortium name="DOE Joint Genome Institute"/>
            <person name="Kuo A."/>
            <person name="Tarkka M."/>
            <person name="Buscot F."/>
            <person name="Kohler A."/>
            <person name="Nagy L.G."/>
            <person name="Floudas D."/>
            <person name="Copeland A."/>
            <person name="Barry K.W."/>
            <person name="Cichocki N."/>
            <person name="Veneault-Fourrey C."/>
            <person name="LaButti K."/>
            <person name="Lindquist E.A."/>
            <person name="Lipzen A."/>
            <person name="Lundell T."/>
            <person name="Morin E."/>
            <person name="Murat C."/>
            <person name="Sun H."/>
            <person name="Tunlid A."/>
            <person name="Henrissat B."/>
            <person name="Grigoriev I.V."/>
            <person name="Hibbett D.S."/>
            <person name="Martin F."/>
            <person name="Nordberg H.P."/>
            <person name="Cantor M.N."/>
            <person name="Hua S.X."/>
        </authorList>
    </citation>
    <scope>NUCLEOTIDE SEQUENCE [LARGE SCALE GENOMIC DNA]</scope>
    <source>
        <strain evidence="7 8">F 1598</strain>
    </source>
</reference>
<dbReference type="HOGENOM" id="CLU_010730_1_0_1"/>
<dbReference type="Gene3D" id="1.20.1270.60">
    <property type="entry name" value="Arfaptin homology (AH) domain/BAR domain"/>
    <property type="match status" value="1"/>
</dbReference>